<keyword evidence="5" id="KW-1185">Reference proteome</keyword>
<dbReference type="Proteomes" id="UP000521872">
    <property type="component" value="Unassembled WGS sequence"/>
</dbReference>
<dbReference type="PROSITE" id="PS50280">
    <property type="entry name" value="SET"/>
    <property type="match status" value="1"/>
</dbReference>
<comment type="caution">
    <text evidence="4">The sequence shown here is derived from an EMBL/GenBank/DDBJ whole genome shotgun (WGS) entry which is preliminary data.</text>
</comment>
<evidence type="ECO:0000313" key="5">
    <source>
        <dbReference type="Proteomes" id="UP000521872"/>
    </source>
</evidence>
<feature type="domain" description="SET" evidence="3">
    <location>
        <begin position="81"/>
        <end position="228"/>
    </location>
</feature>
<dbReference type="AlphaFoldDB" id="A0A8H4VRI4"/>
<keyword evidence="2" id="KW-0472">Membrane</keyword>
<dbReference type="EMBL" id="JAACJL010000030">
    <property type="protein sequence ID" value="KAF4617399.1"/>
    <property type="molecule type" value="Genomic_DNA"/>
</dbReference>
<dbReference type="PANTHER" id="PTHR47332">
    <property type="entry name" value="SET DOMAIN-CONTAINING PROTEIN 5"/>
    <property type="match status" value="1"/>
</dbReference>
<evidence type="ECO:0000259" key="3">
    <source>
        <dbReference type="PROSITE" id="PS50280"/>
    </source>
</evidence>
<dbReference type="Gene3D" id="2.170.270.10">
    <property type="entry name" value="SET domain"/>
    <property type="match status" value="1"/>
</dbReference>
<protein>
    <recommendedName>
        <fullName evidence="3">SET domain-containing protein</fullName>
    </recommendedName>
</protein>
<dbReference type="Pfam" id="PF00856">
    <property type="entry name" value="SET"/>
    <property type="match status" value="1"/>
</dbReference>
<evidence type="ECO:0000313" key="4">
    <source>
        <dbReference type="EMBL" id="KAF4617399.1"/>
    </source>
</evidence>
<feature type="transmembrane region" description="Helical" evidence="2">
    <location>
        <begin position="40"/>
        <end position="60"/>
    </location>
</feature>
<dbReference type="SUPFAM" id="SSF82199">
    <property type="entry name" value="SET domain"/>
    <property type="match status" value="1"/>
</dbReference>
<name>A0A8H4VRI4_9AGAR</name>
<evidence type="ECO:0000256" key="2">
    <source>
        <dbReference type="SAM" id="Phobius"/>
    </source>
</evidence>
<keyword evidence="2" id="KW-0812">Transmembrane</keyword>
<dbReference type="SMART" id="SM00317">
    <property type="entry name" value="SET"/>
    <property type="match status" value="1"/>
</dbReference>
<feature type="region of interest" description="Disordered" evidence="1">
    <location>
        <begin position="1"/>
        <end position="34"/>
    </location>
</feature>
<dbReference type="CDD" id="cd20071">
    <property type="entry name" value="SET_SMYD"/>
    <property type="match status" value="1"/>
</dbReference>
<dbReference type="Gene3D" id="1.25.40.10">
    <property type="entry name" value="Tetratricopeptide repeat domain"/>
    <property type="match status" value="1"/>
</dbReference>
<dbReference type="InterPro" id="IPR046341">
    <property type="entry name" value="SET_dom_sf"/>
</dbReference>
<dbReference type="InterPro" id="IPR053185">
    <property type="entry name" value="SET_domain_protein"/>
</dbReference>
<dbReference type="InterPro" id="IPR011990">
    <property type="entry name" value="TPR-like_helical_dom_sf"/>
</dbReference>
<organism evidence="4 5">
    <name type="scientific">Agrocybe pediades</name>
    <dbReference type="NCBI Taxonomy" id="84607"/>
    <lineage>
        <taxon>Eukaryota</taxon>
        <taxon>Fungi</taxon>
        <taxon>Dikarya</taxon>
        <taxon>Basidiomycota</taxon>
        <taxon>Agaricomycotina</taxon>
        <taxon>Agaricomycetes</taxon>
        <taxon>Agaricomycetidae</taxon>
        <taxon>Agaricales</taxon>
        <taxon>Agaricineae</taxon>
        <taxon>Strophariaceae</taxon>
        <taxon>Agrocybe</taxon>
    </lineage>
</organism>
<proteinExistence type="predicted"/>
<feature type="compositionally biased region" description="Basic residues" evidence="1">
    <location>
        <begin position="1"/>
        <end position="17"/>
    </location>
</feature>
<gene>
    <name evidence="4" type="ORF">D9613_006017</name>
</gene>
<dbReference type="PANTHER" id="PTHR47332:SF4">
    <property type="entry name" value="SET DOMAIN-CONTAINING PROTEIN 5"/>
    <property type="match status" value="1"/>
</dbReference>
<sequence length="384" mass="42579">MAQNRKNKGHSTIKGNHKTPAMQSSKSALSKTTHPGTCGWKLFTLGMLAAIVGVAISAYWTPLLRKRSPTIHREDVVLYDVPFVVVDIPGKGKGAVASRDIKQGERILREKPLFRVDLQITSSPIALMAEKLAGLTPHQRKAFEDLSYVNFNLDPVKHPQAVALAKFETNAVAAGKDRVGIFPTMARLNHGCSSAFNVVYSWRDDEEVLVVYALKAIKEGQELLTTYLDSKKPRAERRAFLNKHYGFNCTCSVCSLPDKLSKASDDRLTKIKALYAKFATWGNNEIDGAQAIQTIGDIWTVEDEEGYWSERGSLAYDATWIAASHSDASATQAWARKAVEWFSYEIGPDTTQVQSLLMVIERPELHKAWGTRPTLMVGSPEPTN</sequence>
<accession>A0A8H4VRI4</accession>
<evidence type="ECO:0000256" key="1">
    <source>
        <dbReference type="SAM" id="MobiDB-lite"/>
    </source>
</evidence>
<reference evidence="4 5" key="1">
    <citation type="submission" date="2019-12" db="EMBL/GenBank/DDBJ databases">
        <authorList>
            <person name="Floudas D."/>
            <person name="Bentzer J."/>
            <person name="Ahren D."/>
            <person name="Johansson T."/>
            <person name="Persson P."/>
            <person name="Tunlid A."/>
        </authorList>
    </citation>
    <scope>NUCLEOTIDE SEQUENCE [LARGE SCALE GENOMIC DNA]</scope>
    <source>
        <strain evidence="4 5">CBS 102.39</strain>
    </source>
</reference>
<keyword evidence="2" id="KW-1133">Transmembrane helix</keyword>
<dbReference type="InterPro" id="IPR001214">
    <property type="entry name" value="SET_dom"/>
</dbReference>
<feature type="compositionally biased region" description="Polar residues" evidence="1">
    <location>
        <begin position="21"/>
        <end position="34"/>
    </location>
</feature>